<evidence type="ECO:0000313" key="1">
    <source>
        <dbReference type="EMBL" id="KAG0279629.1"/>
    </source>
</evidence>
<proteinExistence type="predicted"/>
<reference evidence="1" key="1">
    <citation type="journal article" date="2020" name="Fungal Divers.">
        <title>Resolving the Mortierellaceae phylogeny through synthesis of multi-gene phylogenetics and phylogenomics.</title>
        <authorList>
            <person name="Vandepol N."/>
            <person name="Liber J."/>
            <person name="Desiro A."/>
            <person name="Na H."/>
            <person name="Kennedy M."/>
            <person name="Barry K."/>
            <person name="Grigoriev I.V."/>
            <person name="Miller A.N."/>
            <person name="O'Donnell K."/>
            <person name="Stajich J.E."/>
            <person name="Bonito G."/>
        </authorList>
    </citation>
    <scope>NUCLEOTIDE SEQUENCE</scope>
    <source>
        <strain evidence="1">NRRL 28262</strain>
    </source>
</reference>
<sequence>MRQFLRSRSRLRLLELTKVFTDPKFVFAQPGKELQHGWIGIPMEKASLMPRCLKEATRLVDFYIANDTASVDSEESC</sequence>
<dbReference type="EMBL" id="JAAAIL010000113">
    <property type="protein sequence ID" value="KAG0279629.1"/>
    <property type="molecule type" value="Genomic_DNA"/>
</dbReference>
<organism evidence="1 2">
    <name type="scientific">Linnemannia exigua</name>
    <dbReference type="NCBI Taxonomy" id="604196"/>
    <lineage>
        <taxon>Eukaryota</taxon>
        <taxon>Fungi</taxon>
        <taxon>Fungi incertae sedis</taxon>
        <taxon>Mucoromycota</taxon>
        <taxon>Mortierellomycotina</taxon>
        <taxon>Mortierellomycetes</taxon>
        <taxon>Mortierellales</taxon>
        <taxon>Mortierellaceae</taxon>
        <taxon>Linnemannia</taxon>
    </lineage>
</organism>
<dbReference type="AlphaFoldDB" id="A0AAD4HB02"/>
<keyword evidence="2" id="KW-1185">Reference proteome</keyword>
<protein>
    <submittedName>
        <fullName evidence="1">Uncharacterized protein</fullName>
    </submittedName>
</protein>
<accession>A0AAD4HB02</accession>
<name>A0AAD4HB02_9FUNG</name>
<comment type="caution">
    <text evidence="1">The sequence shown here is derived from an EMBL/GenBank/DDBJ whole genome shotgun (WGS) entry which is preliminary data.</text>
</comment>
<gene>
    <name evidence="1" type="ORF">BGZ95_000697</name>
</gene>
<evidence type="ECO:0000313" key="2">
    <source>
        <dbReference type="Proteomes" id="UP001194580"/>
    </source>
</evidence>
<dbReference type="Proteomes" id="UP001194580">
    <property type="component" value="Unassembled WGS sequence"/>
</dbReference>